<evidence type="ECO:0000256" key="9">
    <source>
        <dbReference type="ARBA" id="ARBA00022780"/>
    </source>
</evidence>
<evidence type="ECO:0000256" key="10">
    <source>
        <dbReference type="ARBA" id="ARBA00022927"/>
    </source>
</evidence>
<evidence type="ECO:0000256" key="7">
    <source>
        <dbReference type="ARBA" id="ARBA00022528"/>
    </source>
</evidence>
<dbReference type="Proteomes" id="UP001152484">
    <property type="component" value="Unassembled WGS sequence"/>
</dbReference>
<evidence type="ECO:0000256" key="11">
    <source>
        <dbReference type="ARBA" id="ARBA00022989"/>
    </source>
</evidence>
<keyword evidence="6" id="KW-0813">Transport</keyword>
<evidence type="ECO:0000256" key="1">
    <source>
        <dbReference type="ARBA" id="ARBA00002515"/>
    </source>
</evidence>
<keyword evidence="10" id="KW-0653">Protein transport</keyword>
<protein>
    <recommendedName>
        <fullName evidence="5">Protein TIC 214</fullName>
    </recommendedName>
    <alternativeName>
        <fullName evidence="13">Translocon at the inner envelope membrane of chloroplasts 214</fullName>
    </alternativeName>
</protein>
<keyword evidence="16" id="KW-1185">Reference proteome</keyword>
<feature type="transmembrane region" description="Helical" evidence="14">
    <location>
        <begin position="53"/>
        <end position="72"/>
    </location>
</feature>
<proteinExistence type="inferred from homology"/>
<dbReference type="GO" id="GO:0009706">
    <property type="term" value="C:chloroplast inner membrane"/>
    <property type="evidence" value="ECO:0007669"/>
    <property type="project" value="UniProtKB-SubCell"/>
</dbReference>
<evidence type="ECO:0000256" key="8">
    <source>
        <dbReference type="ARBA" id="ARBA00022692"/>
    </source>
</evidence>
<feature type="transmembrane region" description="Helical" evidence="14">
    <location>
        <begin position="159"/>
        <end position="180"/>
    </location>
</feature>
<comment type="function">
    <text evidence="1">Involved in protein precursor import into chloroplasts. May be part of an intermediate translocation complex acting as a protein-conducting channel at the inner envelope.</text>
</comment>
<comment type="caution">
    <text evidence="15">The sequence shown here is derived from an EMBL/GenBank/DDBJ whole genome shotgun (WGS) entry which is preliminary data.</text>
</comment>
<keyword evidence="12 14" id="KW-0472">Membrane</keyword>
<keyword evidence="11 14" id="KW-1133">Transmembrane helix</keyword>
<feature type="transmembrane region" description="Helical" evidence="14">
    <location>
        <begin position="84"/>
        <end position="101"/>
    </location>
</feature>
<comment type="subunit">
    <text evidence="4">Part of the Tic complex.</text>
</comment>
<dbReference type="OrthoDB" id="1618367at2759"/>
<sequence>MFIGSDLFLKVLNSVVVVGLYYGFLTTFSIRSSYLFFVRTLVLEKETNTNNKVAATTGFIMGQLMRFVSIYYAPFYLALGRPHTITVLALPYLLIQLFLNTEKKIFAYGSNNQNSIRELENIFVFLNHLIFQLLNTCILPSSTLARLVSIYLFRCNNKMLFVTSSLFAWGMGQIFSHKLLGIFSSLDTEK</sequence>
<dbReference type="AlphaFoldDB" id="A0A9P1A0D3"/>
<reference evidence="15" key="1">
    <citation type="submission" date="2022-07" db="EMBL/GenBank/DDBJ databases">
        <authorList>
            <person name="Macas J."/>
            <person name="Novak P."/>
            <person name="Neumann P."/>
        </authorList>
    </citation>
    <scope>NUCLEOTIDE SEQUENCE</scope>
</reference>
<dbReference type="PANTHER" id="PTHR33163:SF40">
    <property type="entry name" value="PROTEIN TIC 214"/>
    <property type="match status" value="1"/>
</dbReference>
<evidence type="ECO:0000256" key="2">
    <source>
        <dbReference type="ARBA" id="ARBA00004478"/>
    </source>
</evidence>
<feature type="transmembrane region" description="Helical" evidence="14">
    <location>
        <begin position="20"/>
        <end position="41"/>
    </location>
</feature>
<keyword evidence="7" id="KW-0934">Plastid</keyword>
<keyword evidence="9" id="KW-1001">Plastid inner membrane</keyword>
<evidence type="ECO:0000256" key="13">
    <source>
        <dbReference type="ARBA" id="ARBA00029978"/>
    </source>
</evidence>
<accession>A0A9P1A0D3</accession>
<gene>
    <name evidence="15" type="ORF">CEURO_LOCUS22784</name>
</gene>
<evidence type="ECO:0000256" key="6">
    <source>
        <dbReference type="ARBA" id="ARBA00022448"/>
    </source>
</evidence>
<keyword evidence="7" id="KW-0150">Chloroplast</keyword>
<evidence type="ECO:0000256" key="14">
    <source>
        <dbReference type="SAM" id="Phobius"/>
    </source>
</evidence>
<organism evidence="15 16">
    <name type="scientific">Cuscuta europaea</name>
    <name type="common">European dodder</name>
    <dbReference type="NCBI Taxonomy" id="41803"/>
    <lineage>
        <taxon>Eukaryota</taxon>
        <taxon>Viridiplantae</taxon>
        <taxon>Streptophyta</taxon>
        <taxon>Embryophyta</taxon>
        <taxon>Tracheophyta</taxon>
        <taxon>Spermatophyta</taxon>
        <taxon>Magnoliopsida</taxon>
        <taxon>eudicotyledons</taxon>
        <taxon>Gunneridae</taxon>
        <taxon>Pentapetalae</taxon>
        <taxon>asterids</taxon>
        <taxon>lamiids</taxon>
        <taxon>Solanales</taxon>
        <taxon>Convolvulaceae</taxon>
        <taxon>Cuscuteae</taxon>
        <taxon>Cuscuta</taxon>
        <taxon>Cuscuta subgen. Cuscuta</taxon>
    </lineage>
</organism>
<evidence type="ECO:0000256" key="5">
    <source>
        <dbReference type="ARBA" id="ARBA00016640"/>
    </source>
</evidence>
<evidence type="ECO:0000313" key="16">
    <source>
        <dbReference type="Proteomes" id="UP001152484"/>
    </source>
</evidence>
<feature type="transmembrane region" description="Helical" evidence="14">
    <location>
        <begin position="122"/>
        <end position="153"/>
    </location>
</feature>
<dbReference type="GO" id="GO:0015031">
    <property type="term" value="P:protein transport"/>
    <property type="evidence" value="ECO:0007669"/>
    <property type="project" value="UniProtKB-KW"/>
</dbReference>
<evidence type="ECO:0000313" key="15">
    <source>
        <dbReference type="EMBL" id="CAH9120595.1"/>
    </source>
</evidence>
<dbReference type="EMBL" id="CAMAPE010000299">
    <property type="protein sequence ID" value="CAH9120595.1"/>
    <property type="molecule type" value="Genomic_DNA"/>
</dbReference>
<evidence type="ECO:0000256" key="3">
    <source>
        <dbReference type="ARBA" id="ARBA00009956"/>
    </source>
</evidence>
<dbReference type="Pfam" id="PF05758">
    <property type="entry name" value="Ycf1"/>
    <property type="match status" value="1"/>
</dbReference>
<dbReference type="InterPro" id="IPR008896">
    <property type="entry name" value="TIC214"/>
</dbReference>
<keyword evidence="8 14" id="KW-0812">Transmembrane</keyword>
<evidence type="ECO:0000256" key="4">
    <source>
        <dbReference type="ARBA" id="ARBA00011510"/>
    </source>
</evidence>
<evidence type="ECO:0000256" key="12">
    <source>
        <dbReference type="ARBA" id="ARBA00023136"/>
    </source>
</evidence>
<dbReference type="PANTHER" id="PTHR33163">
    <property type="entry name" value="PROTEIN TIC 214-RELATED"/>
    <property type="match status" value="1"/>
</dbReference>
<comment type="subcellular location">
    <subcellularLocation>
        <location evidence="2">Plastid</location>
        <location evidence="2">Chloroplast inner membrane</location>
        <topology evidence="2">Multi-pass membrane protein</topology>
    </subcellularLocation>
</comment>
<name>A0A9P1A0D3_CUSEU</name>
<comment type="similarity">
    <text evidence="3">Belongs to the TIC214 family.</text>
</comment>